<feature type="compositionally biased region" description="Polar residues" evidence="1">
    <location>
        <begin position="1"/>
        <end position="11"/>
    </location>
</feature>
<name>A0A7W7WLR2_9ACTN</name>
<gene>
    <name evidence="4" type="ORF">FHR38_000134</name>
</gene>
<keyword evidence="2" id="KW-0812">Transmembrane</keyword>
<evidence type="ECO:0000256" key="1">
    <source>
        <dbReference type="SAM" id="MobiDB-lite"/>
    </source>
</evidence>
<sequence length="448" mass="48151">MTSFGATQTGEQAGAPVPPPTVRPMTTSDATVRVTSDVTTAPLGAARAAARAALTAARSGAHQPWAPATMPVAVDRAERPQQREPVPPRPGPAPRRPRRPLGGVGVLQLMCWQIVLVASVLALDEQWPVITSTGLVAVVVVALTAVRVRGRWLYEWLVSSSGYLLRDRDRDLPGAGETGRALLRMVSPEAVGIIGTVDDDGEDAVFMISRTEGITAVLQPESTVRDLVRAMPAPQTLLPATDEQVPAVAVQVVHHAGINRARPPRTWVALQALRTAEWYRDADVRQTLGNTVRRVQRRLRRDGLPSRTLTEHETLGTLAALAHVNAGRGEVREQWRRWRSGPIEQAVFRLDGWAELPPATAPQLLRWLLTAAPQAAVTIAVTAHRTPAEAEPLVSATLRIAATSPAALESAADELAQLARERDVGMERLDGRHAWGVAATLPLGVVKG</sequence>
<evidence type="ECO:0000313" key="5">
    <source>
        <dbReference type="Proteomes" id="UP000578819"/>
    </source>
</evidence>
<evidence type="ECO:0000256" key="2">
    <source>
        <dbReference type="SAM" id="Phobius"/>
    </source>
</evidence>
<dbReference type="RefSeq" id="WP_221448860.1">
    <property type="nucleotide sequence ID" value="NZ_JACHJW010000001.1"/>
</dbReference>
<dbReference type="Proteomes" id="UP000578819">
    <property type="component" value="Unassembled WGS sequence"/>
</dbReference>
<feature type="compositionally biased region" description="Pro residues" evidence="1">
    <location>
        <begin position="85"/>
        <end position="94"/>
    </location>
</feature>
<feature type="region of interest" description="Disordered" evidence="1">
    <location>
        <begin position="1"/>
        <end position="31"/>
    </location>
</feature>
<feature type="transmembrane region" description="Helical" evidence="2">
    <location>
        <begin position="101"/>
        <end position="123"/>
    </location>
</feature>
<comment type="caution">
    <text evidence="4">The sequence shown here is derived from an EMBL/GenBank/DDBJ whole genome shotgun (WGS) entry which is preliminary data.</text>
</comment>
<keyword evidence="2" id="KW-0472">Membrane</keyword>
<keyword evidence="5" id="KW-1185">Reference proteome</keyword>
<dbReference type="Pfam" id="PF11203">
    <property type="entry name" value="EccE"/>
    <property type="match status" value="1"/>
</dbReference>
<feature type="domain" description="Type VII secretion system protein EccE" evidence="3">
    <location>
        <begin position="281"/>
        <end position="344"/>
    </location>
</feature>
<dbReference type="AlphaFoldDB" id="A0A7W7WLR2"/>
<dbReference type="InterPro" id="IPR050051">
    <property type="entry name" value="EccE_dom"/>
</dbReference>
<feature type="region of interest" description="Disordered" evidence="1">
    <location>
        <begin position="76"/>
        <end position="99"/>
    </location>
</feature>
<evidence type="ECO:0000259" key="3">
    <source>
        <dbReference type="Pfam" id="PF11203"/>
    </source>
</evidence>
<feature type="transmembrane region" description="Helical" evidence="2">
    <location>
        <begin position="129"/>
        <end position="146"/>
    </location>
</feature>
<organism evidence="4 5">
    <name type="scientific">Micromonospora polyrhachis</name>
    <dbReference type="NCBI Taxonomy" id="1282883"/>
    <lineage>
        <taxon>Bacteria</taxon>
        <taxon>Bacillati</taxon>
        <taxon>Actinomycetota</taxon>
        <taxon>Actinomycetes</taxon>
        <taxon>Micromonosporales</taxon>
        <taxon>Micromonosporaceae</taxon>
        <taxon>Micromonospora</taxon>
    </lineage>
</organism>
<dbReference type="EMBL" id="JACHJW010000001">
    <property type="protein sequence ID" value="MBB4956401.1"/>
    <property type="molecule type" value="Genomic_DNA"/>
</dbReference>
<proteinExistence type="predicted"/>
<reference evidence="4 5" key="1">
    <citation type="submission" date="2020-08" db="EMBL/GenBank/DDBJ databases">
        <title>Sequencing the genomes of 1000 actinobacteria strains.</title>
        <authorList>
            <person name="Klenk H.-P."/>
        </authorList>
    </citation>
    <scope>NUCLEOTIDE SEQUENCE [LARGE SCALE GENOMIC DNA]</scope>
    <source>
        <strain evidence="4 5">DSM 45886</strain>
    </source>
</reference>
<keyword evidence="2" id="KW-1133">Transmembrane helix</keyword>
<evidence type="ECO:0000313" key="4">
    <source>
        <dbReference type="EMBL" id="MBB4956401.1"/>
    </source>
</evidence>
<accession>A0A7W7WLR2</accession>
<protein>
    <submittedName>
        <fullName evidence="4">Type VII secretion protein EccE</fullName>
    </submittedName>
</protein>